<gene>
    <name evidence="1" type="ORF">MANES_03G083306v8</name>
</gene>
<evidence type="ECO:0000313" key="2">
    <source>
        <dbReference type="Proteomes" id="UP000091857"/>
    </source>
</evidence>
<protein>
    <submittedName>
        <fullName evidence="1">Uncharacterized protein</fullName>
    </submittedName>
</protein>
<evidence type="ECO:0000313" key="1">
    <source>
        <dbReference type="EMBL" id="KAG8657611.1"/>
    </source>
</evidence>
<dbReference type="Proteomes" id="UP000091857">
    <property type="component" value="Chromosome 3"/>
</dbReference>
<accession>A0ACB7I3H1</accession>
<reference evidence="2" key="1">
    <citation type="journal article" date="2016" name="Nat. Biotechnol.">
        <title>Sequencing wild and cultivated cassava and related species reveals extensive interspecific hybridization and genetic diversity.</title>
        <authorList>
            <person name="Bredeson J.V."/>
            <person name="Lyons J.B."/>
            <person name="Prochnik S.E."/>
            <person name="Wu G.A."/>
            <person name="Ha C.M."/>
            <person name="Edsinger-Gonzales E."/>
            <person name="Grimwood J."/>
            <person name="Schmutz J."/>
            <person name="Rabbi I.Y."/>
            <person name="Egesi C."/>
            <person name="Nauluvula P."/>
            <person name="Lebot V."/>
            <person name="Ndunguru J."/>
            <person name="Mkamilo G."/>
            <person name="Bart R.S."/>
            <person name="Setter T.L."/>
            <person name="Gleadow R.M."/>
            <person name="Kulakow P."/>
            <person name="Ferguson M.E."/>
            <person name="Rounsley S."/>
            <person name="Rokhsar D.S."/>
        </authorList>
    </citation>
    <scope>NUCLEOTIDE SEQUENCE [LARGE SCALE GENOMIC DNA]</scope>
    <source>
        <strain evidence="2">cv. AM560-2</strain>
    </source>
</reference>
<organism evidence="1 2">
    <name type="scientific">Manihot esculenta</name>
    <name type="common">Cassava</name>
    <name type="synonym">Jatropha manihot</name>
    <dbReference type="NCBI Taxonomy" id="3983"/>
    <lineage>
        <taxon>Eukaryota</taxon>
        <taxon>Viridiplantae</taxon>
        <taxon>Streptophyta</taxon>
        <taxon>Embryophyta</taxon>
        <taxon>Tracheophyta</taxon>
        <taxon>Spermatophyta</taxon>
        <taxon>Magnoliopsida</taxon>
        <taxon>eudicotyledons</taxon>
        <taxon>Gunneridae</taxon>
        <taxon>Pentapetalae</taxon>
        <taxon>rosids</taxon>
        <taxon>fabids</taxon>
        <taxon>Malpighiales</taxon>
        <taxon>Euphorbiaceae</taxon>
        <taxon>Crotonoideae</taxon>
        <taxon>Manihoteae</taxon>
        <taxon>Manihot</taxon>
    </lineage>
</organism>
<comment type="caution">
    <text evidence="1">The sequence shown here is derived from an EMBL/GenBank/DDBJ whole genome shotgun (WGS) entry which is preliminary data.</text>
</comment>
<sequence>MFLKISVLESTIKRLPNSICKLQSLQDLLLFGCWNLKELPKDIKYMINLRLLWVTTHQKCFSMGGIGCLKAL</sequence>
<proteinExistence type="predicted"/>
<dbReference type="EMBL" id="CM004389">
    <property type="protein sequence ID" value="KAG8657611.1"/>
    <property type="molecule type" value="Genomic_DNA"/>
</dbReference>
<name>A0ACB7I3H1_MANES</name>
<keyword evidence="2" id="KW-1185">Reference proteome</keyword>